<gene>
    <name evidence="2" type="ORF">MSIMFB_03235</name>
</gene>
<evidence type="ECO:0000256" key="1">
    <source>
        <dbReference type="SAM" id="MobiDB-lite"/>
    </source>
</evidence>
<protein>
    <submittedName>
        <fullName evidence="2">Uncharacterized protein</fullName>
    </submittedName>
</protein>
<keyword evidence="3" id="KW-1185">Reference proteome</keyword>
<feature type="compositionally biased region" description="Basic and acidic residues" evidence="1">
    <location>
        <begin position="119"/>
        <end position="134"/>
    </location>
</feature>
<comment type="caution">
    <text evidence="2">The sequence shown here is derived from an EMBL/GenBank/DDBJ whole genome shotgun (WGS) entry which is preliminary data.</text>
</comment>
<dbReference type="AlphaFoldDB" id="A0A7Z7NAE5"/>
<dbReference type="Proteomes" id="UP000554965">
    <property type="component" value="Unassembled WGS sequence"/>
</dbReference>
<proteinExistence type="predicted"/>
<sequence length="143" mass="14787">MCAIGGDQCAGLDRIAQRGPGAVGLHRVDLVVFNPGVSDGLSDDTLLCQPVGGGQPVGGAVLVDRRTRDDRQYRVMVATGVAQTLQHHHRSTLAPAGAIGGGGECLTTSIDGQPPLARELGEDERRGHDRRAAGERQAGFAAA</sequence>
<accession>A0A7Z7NAE5</accession>
<dbReference type="EMBL" id="OCTY01000002">
    <property type="protein sequence ID" value="SOJ55755.1"/>
    <property type="molecule type" value="Genomic_DNA"/>
</dbReference>
<evidence type="ECO:0000313" key="2">
    <source>
        <dbReference type="EMBL" id="SOJ55755.1"/>
    </source>
</evidence>
<name>A0A7Z7NAE5_9MYCO</name>
<evidence type="ECO:0000313" key="3">
    <source>
        <dbReference type="Proteomes" id="UP000554965"/>
    </source>
</evidence>
<feature type="region of interest" description="Disordered" evidence="1">
    <location>
        <begin position="103"/>
        <end position="143"/>
    </location>
</feature>
<reference evidence="2 3" key="1">
    <citation type="submission" date="2017-10" db="EMBL/GenBank/DDBJ databases">
        <authorList>
            <consortium name="Urmite Genomes"/>
        </authorList>
    </citation>
    <scope>NUCLEOTIDE SEQUENCE [LARGE SCALE GENOMIC DNA]</scope>
    <source>
        <strain evidence="2 3">FB-527</strain>
    </source>
</reference>
<dbReference type="AntiFam" id="ANF00248">
    <property type="entry name" value="Shadow ORF (opposite ppsD)"/>
</dbReference>
<organism evidence="2 3">
    <name type="scientific">Mycobacterium simulans</name>
    <dbReference type="NCBI Taxonomy" id="627089"/>
    <lineage>
        <taxon>Bacteria</taxon>
        <taxon>Bacillati</taxon>
        <taxon>Actinomycetota</taxon>
        <taxon>Actinomycetes</taxon>
        <taxon>Mycobacteriales</taxon>
        <taxon>Mycobacteriaceae</taxon>
        <taxon>Mycobacterium</taxon>
    </lineage>
</organism>